<dbReference type="EC" id="3.6.4.13" evidence="1"/>
<evidence type="ECO:0000256" key="15">
    <source>
        <dbReference type="PROSITE-ProRule" id="PRU00552"/>
    </source>
</evidence>
<feature type="compositionally biased region" description="Gly residues" evidence="17">
    <location>
        <begin position="622"/>
        <end position="640"/>
    </location>
</feature>
<feature type="compositionally biased region" description="Pro residues" evidence="17">
    <location>
        <begin position="34"/>
        <end position="46"/>
    </location>
</feature>
<keyword evidence="9" id="KW-0648">Protein biosynthesis</keyword>
<evidence type="ECO:0000259" key="20">
    <source>
        <dbReference type="PROSITE" id="PS51195"/>
    </source>
</evidence>
<organism evidence="21 22">
    <name type="scientific">Hyphodiscus hymeniophilus</name>
    <dbReference type="NCBI Taxonomy" id="353542"/>
    <lineage>
        <taxon>Eukaryota</taxon>
        <taxon>Fungi</taxon>
        <taxon>Dikarya</taxon>
        <taxon>Ascomycota</taxon>
        <taxon>Pezizomycotina</taxon>
        <taxon>Leotiomycetes</taxon>
        <taxon>Helotiales</taxon>
        <taxon>Hyphodiscaceae</taxon>
        <taxon>Hyphodiscus</taxon>
    </lineage>
</organism>
<keyword evidence="5 16" id="KW-0378">Hydrolase</keyword>
<evidence type="ECO:0000256" key="3">
    <source>
        <dbReference type="ARBA" id="ARBA00022540"/>
    </source>
</evidence>
<keyword evidence="22" id="KW-1185">Reference proteome</keyword>
<dbReference type="InterPro" id="IPR000629">
    <property type="entry name" value="RNA-helicase_DEAD-box_CS"/>
</dbReference>
<dbReference type="InterPro" id="IPR001650">
    <property type="entry name" value="Helicase_C-like"/>
</dbReference>
<evidence type="ECO:0000259" key="18">
    <source>
        <dbReference type="PROSITE" id="PS51192"/>
    </source>
</evidence>
<evidence type="ECO:0000256" key="9">
    <source>
        <dbReference type="ARBA" id="ARBA00022917"/>
    </source>
</evidence>
<comment type="function">
    <text evidence="13">ATP-binding RNA helicase involved in translation initiation. Remodels RNA in response to ADP and ATP concentrations by facilitating disruption, but also formation of RNA duplexes.</text>
</comment>
<accession>A0A9P6VD85</accession>
<comment type="catalytic activity">
    <reaction evidence="14">
        <text>ATP + H2O = ADP + phosphate + H(+)</text>
        <dbReference type="Rhea" id="RHEA:13065"/>
        <dbReference type="ChEBI" id="CHEBI:15377"/>
        <dbReference type="ChEBI" id="CHEBI:15378"/>
        <dbReference type="ChEBI" id="CHEBI:30616"/>
        <dbReference type="ChEBI" id="CHEBI:43474"/>
        <dbReference type="ChEBI" id="CHEBI:456216"/>
        <dbReference type="EC" id="3.6.4.13"/>
    </reaction>
</comment>
<dbReference type="InterPro" id="IPR044763">
    <property type="entry name" value="Ded1/Dbp1_DEADc"/>
</dbReference>
<evidence type="ECO:0000313" key="21">
    <source>
        <dbReference type="EMBL" id="KAG0645411.1"/>
    </source>
</evidence>
<keyword evidence="2" id="KW-0963">Cytoplasm</keyword>
<reference evidence="21" key="1">
    <citation type="submission" date="2019-07" db="EMBL/GenBank/DDBJ databases">
        <title>Hyphodiscus hymeniophilus genome sequencing and assembly.</title>
        <authorList>
            <person name="Kramer G."/>
            <person name="Nodwell J."/>
        </authorList>
    </citation>
    <scope>NUCLEOTIDE SEQUENCE</scope>
    <source>
        <strain evidence="21">ATCC 34498</strain>
    </source>
</reference>
<dbReference type="FunFam" id="3.40.50.300:FF:000160">
    <property type="entry name" value="ATP-dependent RNA helicase DDX3X"/>
    <property type="match status" value="1"/>
</dbReference>
<dbReference type="GO" id="GO:0016787">
    <property type="term" value="F:hydrolase activity"/>
    <property type="evidence" value="ECO:0007669"/>
    <property type="project" value="UniProtKB-KW"/>
</dbReference>
<evidence type="ECO:0000256" key="5">
    <source>
        <dbReference type="ARBA" id="ARBA00022801"/>
    </source>
</evidence>
<feature type="short sequence motif" description="Q motif" evidence="15">
    <location>
        <begin position="196"/>
        <end position="224"/>
    </location>
</feature>
<evidence type="ECO:0000256" key="13">
    <source>
        <dbReference type="ARBA" id="ARBA00025161"/>
    </source>
</evidence>
<dbReference type="InterPro" id="IPR014014">
    <property type="entry name" value="RNA_helicase_DEAD_Q_motif"/>
</dbReference>
<dbReference type="Pfam" id="PF00271">
    <property type="entry name" value="Helicase_C"/>
    <property type="match status" value="2"/>
</dbReference>
<evidence type="ECO:0000256" key="10">
    <source>
        <dbReference type="ARBA" id="ARBA00024358"/>
    </source>
</evidence>
<dbReference type="SUPFAM" id="SSF52540">
    <property type="entry name" value="P-loop containing nucleoside triphosphate hydrolases"/>
    <property type="match status" value="1"/>
</dbReference>
<feature type="region of interest" description="Disordered" evidence="17">
    <location>
        <begin position="695"/>
        <end position="716"/>
    </location>
</feature>
<evidence type="ECO:0000256" key="4">
    <source>
        <dbReference type="ARBA" id="ARBA00022741"/>
    </source>
</evidence>
<comment type="caution">
    <text evidence="21">The sequence shown here is derived from an EMBL/GenBank/DDBJ whole genome shotgun (WGS) entry which is preliminary data.</text>
</comment>
<dbReference type="CDD" id="cd17967">
    <property type="entry name" value="DEADc_DDX3_DDX4"/>
    <property type="match status" value="1"/>
</dbReference>
<evidence type="ECO:0000256" key="1">
    <source>
        <dbReference type="ARBA" id="ARBA00012552"/>
    </source>
</evidence>
<dbReference type="Pfam" id="PF00270">
    <property type="entry name" value="DEAD"/>
    <property type="match status" value="1"/>
</dbReference>
<dbReference type="OrthoDB" id="196131at2759"/>
<evidence type="ECO:0000256" key="16">
    <source>
        <dbReference type="RuleBase" id="RU000492"/>
    </source>
</evidence>
<keyword evidence="8" id="KW-0694">RNA-binding</keyword>
<dbReference type="PROSITE" id="PS51195">
    <property type="entry name" value="Q_MOTIF"/>
    <property type="match status" value="1"/>
</dbReference>
<keyword evidence="3" id="KW-0396">Initiation factor</keyword>
<name>A0A9P6VD85_9HELO</name>
<evidence type="ECO:0000256" key="7">
    <source>
        <dbReference type="ARBA" id="ARBA00022840"/>
    </source>
</evidence>
<feature type="domain" description="Helicase ATP-binding" evidence="18">
    <location>
        <begin position="227"/>
        <end position="418"/>
    </location>
</feature>
<dbReference type="PROSITE" id="PS00039">
    <property type="entry name" value="DEAD_ATP_HELICASE"/>
    <property type="match status" value="1"/>
</dbReference>
<feature type="region of interest" description="Disordered" evidence="17">
    <location>
        <begin position="622"/>
        <end position="649"/>
    </location>
</feature>
<dbReference type="EMBL" id="VNKQ01000019">
    <property type="protein sequence ID" value="KAG0645411.1"/>
    <property type="molecule type" value="Genomic_DNA"/>
</dbReference>
<keyword evidence="6 16" id="KW-0347">Helicase</keyword>
<evidence type="ECO:0000256" key="12">
    <source>
        <dbReference type="ARBA" id="ARBA00024405"/>
    </source>
</evidence>
<protein>
    <recommendedName>
        <fullName evidence="11">ATP-dependent RNA helicase DED1</fullName>
        <ecNumber evidence="1">3.6.4.13</ecNumber>
    </recommendedName>
    <alternativeName>
        <fullName evidence="12">ATP-dependent RNA helicase ded1</fullName>
    </alternativeName>
</protein>
<evidence type="ECO:0000313" key="22">
    <source>
        <dbReference type="Proteomes" id="UP000785200"/>
    </source>
</evidence>
<evidence type="ECO:0000256" key="6">
    <source>
        <dbReference type="ARBA" id="ARBA00022806"/>
    </source>
</evidence>
<feature type="domain" description="Helicase C-terminal" evidence="19">
    <location>
        <begin position="429"/>
        <end position="616"/>
    </location>
</feature>
<dbReference type="InterPro" id="IPR014001">
    <property type="entry name" value="Helicase_ATP-bd"/>
</dbReference>
<keyword evidence="4 16" id="KW-0547">Nucleotide-binding</keyword>
<gene>
    <name evidence="21" type="ORF">D0Z07_8956</name>
</gene>
<dbReference type="AlphaFoldDB" id="A0A9P6VD85"/>
<keyword evidence="7 16" id="KW-0067">ATP-binding</keyword>
<evidence type="ECO:0000259" key="19">
    <source>
        <dbReference type="PROSITE" id="PS51194"/>
    </source>
</evidence>
<dbReference type="GO" id="GO:0005524">
    <property type="term" value="F:ATP binding"/>
    <property type="evidence" value="ECO:0007669"/>
    <property type="project" value="UniProtKB-KW"/>
</dbReference>
<dbReference type="PANTHER" id="PTHR47958">
    <property type="entry name" value="ATP-DEPENDENT RNA HELICASE DBP3"/>
    <property type="match status" value="1"/>
</dbReference>
<dbReference type="GO" id="GO:0003723">
    <property type="term" value="F:RNA binding"/>
    <property type="evidence" value="ECO:0007669"/>
    <property type="project" value="UniProtKB-KW"/>
</dbReference>
<evidence type="ECO:0000256" key="2">
    <source>
        <dbReference type="ARBA" id="ARBA00022490"/>
    </source>
</evidence>
<feature type="domain" description="DEAD-box RNA helicase Q" evidence="20">
    <location>
        <begin position="196"/>
        <end position="224"/>
    </location>
</feature>
<comment type="similarity">
    <text evidence="10">Belongs to the DEAD box helicase family. DDX3/DED1 subfamily.</text>
</comment>
<dbReference type="SMART" id="SM00490">
    <property type="entry name" value="HELICc"/>
    <property type="match status" value="1"/>
</dbReference>
<dbReference type="InterPro" id="IPR027417">
    <property type="entry name" value="P-loop_NTPase"/>
</dbReference>
<feature type="region of interest" description="Disordered" evidence="17">
    <location>
        <begin position="26"/>
        <end position="58"/>
    </location>
</feature>
<evidence type="ECO:0000256" key="17">
    <source>
        <dbReference type="SAM" id="MobiDB-lite"/>
    </source>
</evidence>
<dbReference type="GO" id="GO:0003724">
    <property type="term" value="F:RNA helicase activity"/>
    <property type="evidence" value="ECO:0007669"/>
    <property type="project" value="UniProtKB-EC"/>
</dbReference>
<dbReference type="GO" id="GO:0003743">
    <property type="term" value="F:translation initiation factor activity"/>
    <property type="evidence" value="ECO:0007669"/>
    <property type="project" value="UniProtKB-KW"/>
</dbReference>
<sequence length="716" mass="75659">MADQLNMNGLNLNGAEPRSYIPPHMRGKMGGPAPAGPVPNGGPPPMNGGGGIAGSNWGPPPGGSLLTFLFNSAAFDGAGPRPNGWANANAPDFQPRNNGPPARGGWDQAAPSFNKNAYGNPAAGGGSGAPNTSARGSGDGQWRDGKHVPGPANPRVERELFGVPDDPSKQATGINFEKYDDIPVEASGHDVPEPVLKFTNPPLDDHLIKNIELAHYKVPTPVQKYSIPIVMGGRDLMACAQTGSGKTGGFLFPILSQAFQNGPSAAPAGGAGNFGRQRKAYPTSLILAPTRELVSQIYEESRKFAYRSWVRPCVVYGGADIGSQLRQIERGCDLLVATPGRLVDLIERGRISLCNIKYLVLDEADRMLDMGFEPQIRRIVEGEDMPGVQDRQTLMFSATFPRDIQMLARDFLKDYVFLSVGRVGSTSENITQKVEYVEDMDKRSVLLDILHTHGAGLTLIFVETKRMADSLSDFLINQNFPATSIHGDRTQRERERGEYSRKNISNSRNPPIWLIDTNILTPSALEMFRNARCPILVATAVAARGLDIQNVNHVVNYDLPTDIDDYVHRIGRTGRAGNTGISTAFFNRGNRGVVRDLIELLKEANQEVPAFLENIAREGSGFGGGGGRGGGRSGGRGRGGAANRDFRKFGGAQGGGGGYGGGFGGPPAPAYGGGFGGPPAPAAYGGGAPSYGGGYGGGGGGYGNPSGGGGSGQSWW</sequence>
<dbReference type="PROSITE" id="PS51194">
    <property type="entry name" value="HELICASE_CTER"/>
    <property type="match status" value="1"/>
</dbReference>
<proteinExistence type="inferred from homology"/>
<dbReference type="InterPro" id="IPR011545">
    <property type="entry name" value="DEAD/DEAH_box_helicase_dom"/>
</dbReference>
<dbReference type="CDD" id="cd18787">
    <property type="entry name" value="SF2_C_DEAD"/>
    <property type="match status" value="1"/>
</dbReference>
<dbReference type="SMART" id="SM00487">
    <property type="entry name" value="DEXDc"/>
    <property type="match status" value="1"/>
</dbReference>
<dbReference type="PROSITE" id="PS51192">
    <property type="entry name" value="HELICASE_ATP_BIND_1"/>
    <property type="match status" value="1"/>
</dbReference>
<dbReference type="Gene3D" id="3.40.50.300">
    <property type="entry name" value="P-loop containing nucleotide triphosphate hydrolases"/>
    <property type="match status" value="2"/>
</dbReference>
<dbReference type="Proteomes" id="UP000785200">
    <property type="component" value="Unassembled WGS sequence"/>
</dbReference>
<evidence type="ECO:0000256" key="8">
    <source>
        <dbReference type="ARBA" id="ARBA00022884"/>
    </source>
</evidence>
<evidence type="ECO:0000256" key="14">
    <source>
        <dbReference type="ARBA" id="ARBA00047984"/>
    </source>
</evidence>
<evidence type="ECO:0000256" key="11">
    <source>
        <dbReference type="ARBA" id="ARBA00024397"/>
    </source>
</evidence>
<feature type="region of interest" description="Disordered" evidence="17">
    <location>
        <begin position="81"/>
        <end position="169"/>
    </location>
</feature>